<gene>
    <name evidence="2" type="ordered locus">Mhun_1230</name>
</gene>
<evidence type="ECO:0000313" key="2">
    <source>
        <dbReference type="EMBL" id="ABD40976.1"/>
    </source>
</evidence>
<dbReference type="Pfam" id="PF00583">
    <property type="entry name" value="Acetyltransf_1"/>
    <property type="match status" value="1"/>
</dbReference>
<dbReference type="GO" id="GO:0016747">
    <property type="term" value="F:acyltransferase activity, transferring groups other than amino-acyl groups"/>
    <property type="evidence" value="ECO:0007669"/>
    <property type="project" value="InterPro"/>
</dbReference>
<dbReference type="eggNOG" id="arCOG05161">
    <property type="taxonomic scope" value="Archaea"/>
</dbReference>
<dbReference type="InterPro" id="IPR041496">
    <property type="entry name" value="YitH/HolE_GNAT"/>
</dbReference>
<dbReference type="STRING" id="323259.Mhun_1230"/>
<dbReference type="InterPro" id="IPR000182">
    <property type="entry name" value="GNAT_dom"/>
</dbReference>
<dbReference type="KEGG" id="mhu:Mhun_1230"/>
<dbReference type="EMBL" id="CP000254">
    <property type="protein sequence ID" value="ABD40976.1"/>
    <property type="molecule type" value="Genomic_DNA"/>
</dbReference>
<dbReference type="HOGENOM" id="CLU_054109_0_0_2"/>
<dbReference type="Gene3D" id="3.40.630.90">
    <property type="match status" value="1"/>
</dbReference>
<dbReference type="AlphaFoldDB" id="Q2FM10"/>
<dbReference type="OrthoDB" id="38613at2157"/>
<dbReference type="InterPro" id="IPR016181">
    <property type="entry name" value="Acyl_CoA_acyltransferase"/>
</dbReference>
<name>Q2FM10_METHJ</name>
<dbReference type="EnsemblBacteria" id="ABD40976">
    <property type="protein sequence ID" value="ABD40976"/>
    <property type="gene ID" value="Mhun_1230"/>
</dbReference>
<dbReference type="Pfam" id="PF18014">
    <property type="entry name" value="Acetyltransf_18"/>
    <property type="match status" value="1"/>
</dbReference>
<dbReference type="GeneID" id="3922816"/>
<dbReference type="PANTHER" id="PTHR47237">
    <property type="entry name" value="SLL0310 PROTEIN"/>
    <property type="match status" value="1"/>
</dbReference>
<dbReference type="SUPFAM" id="SSF55729">
    <property type="entry name" value="Acyl-CoA N-acyltransferases (Nat)"/>
    <property type="match status" value="1"/>
</dbReference>
<dbReference type="InParanoid" id="Q2FM10"/>
<dbReference type="InterPro" id="IPR052729">
    <property type="entry name" value="Acyl/Acetyltrans_Enzymes"/>
</dbReference>
<dbReference type="PROSITE" id="PS51186">
    <property type="entry name" value="GNAT"/>
    <property type="match status" value="1"/>
</dbReference>
<accession>Q2FM10</accession>
<evidence type="ECO:0000313" key="3">
    <source>
        <dbReference type="Proteomes" id="UP000001941"/>
    </source>
</evidence>
<dbReference type="Proteomes" id="UP000001941">
    <property type="component" value="Chromosome"/>
</dbReference>
<protein>
    <recommendedName>
        <fullName evidence="1">N-acetyltransferase domain-containing protein</fullName>
    </recommendedName>
</protein>
<reference evidence="3" key="1">
    <citation type="journal article" date="2016" name="Stand. Genomic Sci.">
        <title>Complete genome sequence of Methanospirillum hungatei type strain JF1.</title>
        <authorList>
            <person name="Gunsalus R.P."/>
            <person name="Cook L.E."/>
            <person name="Crable B."/>
            <person name="Rohlin L."/>
            <person name="McDonald E."/>
            <person name="Mouttaki H."/>
            <person name="Sieber J.R."/>
            <person name="Poweleit N."/>
            <person name="Zhou H."/>
            <person name="Lapidus A.L."/>
            <person name="Daligault H.E."/>
            <person name="Land M."/>
            <person name="Gilna P."/>
            <person name="Ivanova N."/>
            <person name="Kyrpides N."/>
            <person name="Culley D.E."/>
            <person name="McInerney M.J."/>
        </authorList>
    </citation>
    <scope>NUCLEOTIDE SEQUENCE [LARGE SCALE GENOMIC DNA]</scope>
    <source>
        <strain evidence="3">ATCC 27890 / DSM 864 / NBRC 100397 / JF-1</strain>
    </source>
</reference>
<sequence>MRVSYVIRNLREDEVNIPIEWAREEGWNPGLHDGACHYQVDPSGWFCADYDGEVIGVGVATNYDETFCFGGFYIVKDNCRHHGIGWDICSAIFAHAGDRNFGVDGVYEMQDKYTEKMGLRFAYRNIRWQGVAAGIEQPDLISSQDVPFEELLAYDTAHFPVERRVFLEKWIHQPEATALVKLDKDEKISGYGVIRKCYEGYKIGPIFADTPDIANEIFEGLTAPIPGEVIFYDTPEPNTAAVRMAQERSMVEVFGTARMYTKMAPALPLNEIFGVTTFELG</sequence>
<feature type="domain" description="N-acetyltransferase" evidence="1">
    <location>
        <begin position="5"/>
        <end position="138"/>
    </location>
</feature>
<keyword evidence="3" id="KW-1185">Reference proteome</keyword>
<dbReference type="RefSeq" id="WP_011448253.1">
    <property type="nucleotide sequence ID" value="NC_007796.1"/>
</dbReference>
<organism evidence="2 3">
    <name type="scientific">Methanospirillum hungatei JF-1 (strain ATCC 27890 / DSM 864 / NBRC 100397 / JF-1)</name>
    <dbReference type="NCBI Taxonomy" id="323259"/>
    <lineage>
        <taxon>Archaea</taxon>
        <taxon>Methanobacteriati</taxon>
        <taxon>Methanobacteriota</taxon>
        <taxon>Stenosarchaea group</taxon>
        <taxon>Methanomicrobia</taxon>
        <taxon>Methanomicrobiales</taxon>
        <taxon>Methanospirillaceae</taxon>
        <taxon>Methanospirillum</taxon>
    </lineage>
</organism>
<proteinExistence type="predicted"/>
<evidence type="ECO:0000259" key="1">
    <source>
        <dbReference type="PROSITE" id="PS51186"/>
    </source>
</evidence>
<dbReference type="Gene3D" id="3.40.630.30">
    <property type="match status" value="1"/>
</dbReference>
<dbReference type="PANTHER" id="PTHR47237:SF1">
    <property type="entry name" value="SLL0310 PROTEIN"/>
    <property type="match status" value="1"/>
</dbReference>